<dbReference type="EMBL" id="CP051177">
    <property type="protein sequence ID" value="QKX51987.1"/>
    <property type="molecule type" value="Genomic_DNA"/>
</dbReference>
<keyword evidence="1" id="KW-1133">Transmembrane helix</keyword>
<name>A0A7H8QDF6_9BACL</name>
<keyword evidence="1" id="KW-0472">Membrane</keyword>
<reference evidence="2 3" key="1">
    <citation type="submission" date="2020-04" db="EMBL/GenBank/DDBJ databases">
        <authorList>
            <person name="Pajer P."/>
            <person name="Broz P."/>
        </authorList>
    </citation>
    <scope>NUCLEOTIDE SEQUENCE [LARGE SCALE GENOMIC DNA]</scope>
    <source>
        <strain evidence="3">NRL-ATB46093</strain>
    </source>
</reference>
<organism evidence="2 3">
    <name type="scientific">Planococcus glaciei</name>
    <dbReference type="NCBI Taxonomy" id="459472"/>
    <lineage>
        <taxon>Bacteria</taxon>
        <taxon>Bacillati</taxon>
        <taxon>Bacillota</taxon>
        <taxon>Bacilli</taxon>
        <taxon>Bacillales</taxon>
        <taxon>Caryophanaceae</taxon>
        <taxon>Planococcus</taxon>
    </lineage>
</organism>
<dbReference type="RefSeq" id="WP_176294895.1">
    <property type="nucleotide sequence ID" value="NZ_CP051177.1"/>
</dbReference>
<dbReference type="AlphaFoldDB" id="A0A7H8QDF6"/>
<evidence type="ECO:0000256" key="1">
    <source>
        <dbReference type="SAM" id="Phobius"/>
    </source>
</evidence>
<proteinExistence type="predicted"/>
<feature type="transmembrane region" description="Helical" evidence="1">
    <location>
        <begin position="7"/>
        <end position="26"/>
    </location>
</feature>
<keyword evidence="1" id="KW-0812">Transmembrane</keyword>
<evidence type="ECO:0000313" key="2">
    <source>
        <dbReference type="EMBL" id="QKX51987.1"/>
    </source>
</evidence>
<dbReference type="Proteomes" id="UP000509222">
    <property type="component" value="Chromosome"/>
</dbReference>
<evidence type="ECO:0000313" key="3">
    <source>
        <dbReference type="Proteomes" id="UP000509222"/>
    </source>
</evidence>
<sequence>MKPRLELSIIYFFVLGSGAISTMDFISQPAKSVFLGTAMAVLISMGIMYIYKYFQKASESK</sequence>
<protein>
    <submittedName>
        <fullName evidence="2">Uncharacterized protein</fullName>
    </submittedName>
</protein>
<reference evidence="3" key="2">
    <citation type="submission" date="2020-06" db="EMBL/GenBank/DDBJ databases">
        <title>Isolation of Planomicrobium glaciei.</title>
        <authorList>
            <person name="Malisova L."/>
            <person name="Safrankova R."/>
            <person name="Jakubu V."/>
            <person name="Spanelova P."/>
        </authorList>
    </citation>
    <scope>NUCLEOTIDE SEQUENCE [LARGE SCALE GENOMIC DNA]</scope>
    <source>
        <strain evidence="3">NRL-ATB46093</strain>
    </source>
</reference>
<keyword evidence="3" id="KW-1185">Reference proteome</keyword>
<feature type="transmembrane region" description="Helical" evidence="1">
    <location>
        <begin position="32"/>
        <end position="51"/>
    </location>
</feature>
<accession>A0A7H8QDF6</accession>
<gene>
    <name evidence="2" type="ORF">HF394_16165</name>
</gene>